<sequence>MTDDDVIPVDTQQWLTGIGARLPGASQQPADTPAPADDPHPDSDGVATPVDLDDHHRSNSNPADHVVVGRDDVTAGSASDVAPPAYDVAKATINEGVTRAWFDRWRGRFNPRVAAVMAAVTVLGTAATAALTVLDTTPAASSHPEASPTHTRPTPPPPHPSSTSAPTGDENLDGPIPFLASSDCDPAGSTPAQSLADPSGNTPWVCVLHGAGQVLTLQLGPPGIPQAYVITSVSIIPGAIGPKGRRPTDPDPWLAHHVVTLLQYHFTNPGNLFLDQNTYNTRGEVPMPVPHVLASTITIIIRQTSRPPTDPTPTPT</sequence>
<keyword evidence="3" id="KW-1185">Reference proteome</keyword>
<feature type="non-terminal residue" evidence="2">
    <location>
        <position position="316"/>
    </location>
</feature>
<evidence type="ECO:0000313" key="2">
    <source>
        <dbReference type="EMBL" id="ORW31098.1"/>
    </source>
</evidence>
<dbReference type="OrthoDB" id="4526353at2"/>
<evidence type="ECO:0000256" key="1">
    <source>
        <dbReference type="SAM" id="MobiDB-lite"/>
    </source>
</evidence>
<dbReference type="EMBL" id="LQPH01000042">
    <property type="protein sequence ID" value="ORW31098.1"/>
    <property type="molecule type" value="Genomic_DNA"/>
</dbReference>
<dbReference type="AlphaFoldDB" id="A0A1X1ZZ89"/>
<feature type="region of interest" description="Disordered" evidence="1">
    <location>
        <begin position="1"/>
        <end position="67"/>
    </location>
</feature>
<gene>
    <name evidence="2" type="ORF">AWC17_26010</name>
</gene>
<organism evidence="2 3">
    <name type="scientific">Mycobacterium nebraskense</name>
    <dbReference type="NCBI Taxonomy" id="244292"/>
    <lineage>
        <taxon>Bacteria</taxon>
        <taxon>Bacillati</taxon>
        <taxon>Actinomycetota</taxon>
        <taxon>Actinomycetes</taxon>
        <taxon>Mycobacteriales</taxon>
        <taxon>Mycobacteriaceae</taxon>
        <taxon>Mycobacterium</taxon>
    </lineage>
</organism>
<feature type="region of interest" description="Disordered" evidence="1">
    <location>
        <begin position="138"/>
        <end position="196"/>
    </location>
</feature>
<reference evidence="2 3" key="1">
    <citation type="submission" date="2016-01" db="EMBL/GenBank/DDBJ databases">
        <title>The new phylogeny of the genus Mycobacterium.</title>
        <authorList>
            <person name="Tarcisio F."/>
            <person name="Conor M."/>
            <person name="Antonella G."/>
            <person name="Elisabetta G."/>
            <person name="Giulia F.S."/>
            <person name="Sara T."/>
            <person name="Anna F."/>
            <person name="Clotilde B."/>
            <person name="Roberto B."/>
            <person name="Veronica D.S."/>
            <person name="Fabio R."/>
            <person name="Monica P."/>
            <person name="Olivier J."/>
            <person name="Enrico T."/>
            <person name="Nicola S."/>
        </authorList>
    </citation>
    <scope>NUCLEOTIDE SEQUENCE [LARGE SCALE GENOMIC DNA]</scope>
    <source>
        <strain evidence="2 3">DSM 44803</strain>
    </source>
</reference>
<comment type="caution">
    <text evidence="2">The sequence shown here is derived from an EMBL/GenBank/DDBJ whole genome shotgun (WGS) entry which is preliminary data.</text>
</comment>
<accession>A0A1X1ZZ89</accession>
<name>A0A1X1ZZ89_9MYCO</name>
<protein>
    <submittedName>
        <fullName evidence="2">Uncharacterized protein</fullName>
    </submittedName>
</protein>
<proteinExistence type="predicted"/>
<feature type="compositionally biased region" description="Low complexity" evidence="1">
    <location>
        <begin position="25"/>
        <end position="35"/>
    </location>
</feature>
<feature type="compositionally biased region" description="Low complexity" evidence="1">
    <location>
        <begin position="138"/>
        <end position="152"/>
    </location>
</feature>
<evidence type="ECO:0000313" key="3">
    <source>
        <dbReference type="Proteomes" id="UP000193781"/>
    </source>
</evidence>
<dbReference type="RefSeq" id="WP_085164330.1">
    <property type="nucleotide sequence ID" value="NZ_LQPH01000042.1"/>
</dbReference>
<dbReference type="Proteomes" id="UP000193781">
    <property type="component" value="Unassembled WGS sequence"/>
</dbReference>